<name>A0A1D7Y727_9ACTN</name>
<sequence length="77" mass="8512">MDDFTEDAGRRLAARFEADRAHLTAVAHRLLGSAAEADDALQEAWRPGCGRPAARARCRRRTPAPGRRGVPGRHPRR</sequence>
<dbReference type="Proteomes" id="UP000094960">
    <property type="component" value="Chromosome"/>
</dbReference>
<evidence type="ECO:0000256" key="1">
    <source>
        <dbReference type="SAM" id="MobiDB-lite"/>
    </source>
</evidence>
<evidence type="ECO:0000313" key="3">
    <source>
        <dbReference type="Proteomes" id="UP000094960"/>
    </source>
</evidence>
<dbReference type="KEGG" id="spun:BFF78_10590"/>
<gene>
    <name evidence="2" type="ORF">BFF78_10590</name>
</gene>
<protein>
    <submittedName>
        <fullName evidence="2">Uncharacterized protein</fullName>
    </submittedName>
</protein>
<reference evidence="3" key="1">
    <citation type="submission" date="2016-09" db="EMBL/GenBank/DDBJ databases">
        <title>Streptomyces puniciscabiei strain:TW1S1 Genome sequencing and assembly.</title>
        <authorList>
            <person name="Kim M.-K."/>
            <person name="Kim S.B."/>
        </authorList>
    </citation>
    <scope>NUCLEOTIDE SEQUENCE [LARGE SCALE GENOMIC DNA]</scope>
    <source>
        <strain evidence="3">TW1S1</strain>
    </source>
</reference>
<proteinExistence type="predicted"/>
<keyword evidence="3" id="KW-1185">Reference proteome</keyword>
<feature type="region of interest" description="Disordered" evidence="1">
    <location>
        <begin position="51"/>
        <end position="77"/>
    </location>
</feature>
<dbReference type="EMBL" id="CP017248">
    <property type="protein sequence ID" value="AOR31427.1"/>
    <property type="molecule type" value="Genomic_DNA"/>
</dbReference>
<evidence type="ECO:0000313" key="2">
    <source>
        <dbReference type="EMBL" id="AOR31427.1"/>
    </source>
</evidence>
<accession>A0A1D7Y727</accession>
<organism evidence="2 3">
    <name type="scientific">Streptomyces fodineus</name>
    <dbReference type="NCBI Taxonomy" id="1904616"/>
    <lineage>
        <taxon>Bacteria</taxon>
        <taxon>Bacillati</taxon>
        <taxon>Actinomycetota</taxon>
        <taxon>Actinomycetes</taxon>
        <taxon>Kitasatosporales</taxon>
        <taxon>Streptomycetaceae</taxon>
        <taxon>Streptomyces</taxon>
    </lineage>
</organism>
<dbReference type="AlphaFoldDB" id="A0A1D7Y727"/>